<accession>A0A382HQE8</accession>
<sequence length="69" mass="8043">MADIYSVKNVNTNKIIETGFDKKADAKVKRNELCKDSHEKWEKKVKTEEDLPKPFPYIVVKGTEHPRVK</sequence>
<dbReference type="EMBL" id="UINC01062722">
    <property type="protein sequence ID" value="SVB89604.1"/>
    <property type="molecule type" value="Genomic_DNA"/>
</dbReference>
<dbReference type="AlphaFoldDB" id="A0A382HQE8"/>
<evidence type="ECO:0000313" key="1">
    <source>
        <dbReference type="EMBL" id="SVB89604.1"/>
    </source>
</evidence>
<proteinExistence type="predicted"/>
<protein>
    <submittedName>
        <fullName evidence="1">Uncharacterized protein</fullName>
    </submittedName>
</protein>
<organism evidence="1">
    <name type="scientific">marine metagenome</name>
    <dbReference type="NCBI Taxonomy" id="408172"/>
    <lineage>
        <taxon>unclassified sequences</taxon>
        <taxon>metagenomes</taxon>
        <taxon>ecological metagenomes</taxon>
    </lineage>
</organism>
<name>A0A382HQE8_9ZZZZ</name>
<reference evidence="1" key="1">
    <citation type="submission" date="2018-05" db="EMBL/GenBank/DDBJ databases">
        <authorList>
            <person name="Lanie J.A."/>
            <person name="Ng W.-L."/>
            <person name="Kazmierczak K.M."/>
            <person name="Andrzejewski T.M."/>
            <person name="Davidsen T.M."/>
            <person name="Wayne K.J."/>
            <person name="Tettelin H."/>
            <person name="Glass J.I."/>
            <person name="Rusch D."/>
            <person name="Podicherti R."/>
            <person name="Tsui H.-C.T."/>
            <person name="Winkler M.E."/>
        </authorList>
    </citation>
    <scope>NUCLEOTIDE SEQUENCE</scope>
</reference>
<gene>
    <name evidence="1" type="ORF">METZ01_LOCUS242458</name>
</gene>